<keyword evidence="5" id="KW-0539">Nucleus</keyword>
<feature type="compositionally biased region" description="Polar residues" evidence="6">
    <location>
        <begin position="166"/>
        <end position="176"/>
    </location>
</feature>
<dbReference type="GO" id="GO:0005681">
    <property type="term" value="C:spliceosomal complex"/>
    <property type="evidence" value="ECO:0007669"/>
    <property type="project" value="InterPro"/>
</dbReference>
<dbReference type="PANTHER" id="PTHR13278">
    <property type="entry name" value="ZINC FINGER PROTEIN 830"/>
    <property type="match status" value="1"/>
</dbReference>
<dbReference type="GO" id="GO:0044773">
    <property type="term" value="P:mitotic DNA damage checkpoint signaling"/>
    <property type="evidence" value="ECO:0007669"/>
    <property type="project" value="TreeGrafter"/>
</dbReference>
<keyword evidence="3" id="KW-0863">Zinc-finger</keyword>
<dbReference type="EMBL" id="MU854396">
    <property type="protein sequence ID" value="KAK4039616.1"/>
    <property type="molecule type" value="Genomic_DNA"/>
</dbReference>
<feature type="region of interest" description="Disordered" evidence="6">
    <location>
        <begin position="65"/>
        <end position="218"/>
    </location>
</feature>
<evidence type="ECO:0000256" key="2">
    <source>
        <dbReference type="ARBA" id="ARBA00022723"/>
    </source>
</evidence>
<gene>
    <name evidence="7" type="ORF">C8A01DRAFT_16424</name>
</gene>
<evidence type="ECO:0000256" key="4">
    <source>
        <dbReference type="ARBA" id="ARBA00022833"/>
    </source>
</evidence>
<evidence type="ECO:0000256" key="1">
    <source>
        <dbReference type="ARBA" id="ARBA00004123"/>
    </source>
</evidence>
<feature type="region of interest" description="Disordered" evidence="6">
    <location>
        <begin position="273"/>
        <end position="292"/>
    </location>
</feature>
<feature type="compositionally biased region" description="Acidic residues" evidence="6">
    <location>
        <begin position="94"/>
        <end position="103"/>
    </location>
</feature>
<evidence type="ECO:0000256" key="3">
    <source>
        <dbReference type="ARBA" id="ARBA00022771"/>
    </source>
</evidence>
<protein>
    <recommendedName>
        <fullName evidence="9">Coiled-coil domain-containing protein 16</fullName>
    </recommendedName>
</protein>
<feature type="compositionally biased region" description="Low complexity" evidence="6">
    <location>
        <begin position="207"/>
        <end position="218"/>
    </location>
</feature>
<dbReference type="GO" id="GO:0003676">
    <property type="term" value="F:nucleic acid binding"/>
    <property type="evidence" value="ECO:0007669"/>
    <property type="project" value="InterPro"/>
</dbReference>
<comment type="caution">
    <text evidence="7">The sequence shown here is derived from an EMBL/GenBank/DDBJ whole genome shotgun (WGS) entry which is preliminary data.</text>
</comment>
<dbReference type="PANTHER" id="PTHR13278:SF0">
    <property type="entry name" value="ZINC FINGER PROTEIN 830"/>
    <property type="match status" value="1"/>
</dbReference>
<feature type="compositionally biased region" description="Acidic residues" evidence="6">
    <location>
        <begin position="361"/>
        <end position="373"/>
    </location>
</feature>
<feature type="compositionally biased region" description="Low complexity" evidence="6">
    <location>
        <begin position="346"/>
        <end position="358"/>
    </location>
</feature>
<reference evidence="8" key="1">
    <citation type="journal article" date="2023" name="Mol. Phylogenet. Evol.">
        <title>Genome-scale phylogeny and comparative genomics of the fungal order Sordariales.</title>
        <authorList>
            <person name="Hensen N."/>
            <person name="Bonometti L."/>
            <person name="Westerberg I."/>
            <person name="Brannstrom I.O."/>
            <person name="Guillou S."/>
            <person name="Cros-Aarteil S."/>
            <person name="Calhoun S."/>
            <person name="Haridas S."/>
            <person name="Kuo A."/>
            <person name="Mondo S."/>
            <person name="Pangilinan J."/>
            <person name="Riley R."/>
            <person name="LaButti K."/>
            <person name="Andreopoulos B."/>
            <person name="Lipzen A."/>
            <person name="Chen C."/>
            <person name="Yan M."/>
            <person name="Daum C."/>
            <person name="Ng V."/>
            <person name="Clum A."/>
            <person name="Steindorff A."/>
            <person name="Ohm R.A."/>
            <person name="Martin F."/>
            <person name="Silar P."/>
            <person name="Natvig D.O."/>
            <person name="Lalanne C."/>
            <person name="Gautier V."/>
            <person name="Ament-Velasquez S.L."/>
            <person name="Kruys A."/>
            <person name="Hutchinson M.I."/>
            <person name="Powell A.J."/>
            <person name="Barry K."/>
            <person name="Miller A.N."/>
            <person name="Grigoriev I.V."/>
            <person name="Debuchy R."/>
            <person name="Gladieux P."/>
            <person name="Hiltunen Thoren M."/>
            <person name="Johannesson H."/>
        </authorList>
    </citation>
    <scope>NUCLEOTIDE SEQUENCE [LARGE SCALE GENOMIC DNA]</scope>
    <source>
        <strain evidence="8">CBS 284.82</strain>
    </source>
</reference>
<organism evidence="7 8">
    <name type="scientific">Parachaetomium inaequale</name>
    <dbReference type="NCBI Taxonomy" id="2588326"/>
    <lineage>
        <taxon>Eukaryota</taxon>
        <taxon>Fungi</taxon>
        <taxon>Dikarya</taxon>
        <taxon>Ascomycota</taxon>
        <taxon>Pezizomycotina</taxon>
        <taxon>Sordariomycetes</taxon>
        <taxon>Sordariomycetidae</taxon>
        <taxon>Sordariales</taxon>
        <taxon>Chaetomiaceae</taxon>
        <taxon>Parachaetomium</taxon>
    </lineage>
</organism>
<accession>A0AAN6PI59</accession>
<dbReference type="AlphaFoldDB" id="A0AAN6PI59"/>
<dbReference type="GO" id="GO:0008270">
    <property type="term" value="F:zinc ion binding"/>
    <property type="evidence" value="ECO:0007669"/>
    <property type="project" value="UniProtKB-KW"/>
</dbReference>
<comment type="subcellular location">
    <subcellularLocation>
        <location evidence="1">Nucleus</location>
    </subcellularLocation>
</comment>
<keyword evidence="2" id="KW-0479">Metal-binding</keyword>
<keyword evidence="8" id="KW-1185">Reference proteome</keyword>
<evidence type="ECO:0000256" key="5">
    <source>
        <dbReference type="ARBA" id="ARBA00023242"/>
    </source>
</evidence>
<evidence type="ECO:0008006" key="9">
    <source>
        <dbReference type="Google" id="ProtNLM"/>
    </source>
</evidence>
<evidence type="ECO:0000313" key="7">
    <source>
        <dbReference type="EMBL" id="KAK4039616.1"/>
    </source>
</evidence>
<evidence type="ECO:0000256" key="6">
    <source>
        <dbReference type="SAM" id="MobiDB-lite"/>
    </source>
</evidence>
<sequence length="380" mass="40560">MADVRALLRQQRAARRIEHPHASYIDAGKLVCTVCSEHVKTESLWDGHLRSAGHRQRLQSLHQASKNGSNGYAGFVGQSAEVKGPSNKRKLSGSDEDTADHDDDASRRKRTKPDGPSPDHAQQEAGTPSKHNDSSRPGKPVTPPLARRTSGTPTAGVEMQMPSRPATPSTGGTPMATTPKAAPIGRSPLIPDEATASQQETIRGTRAGTQPAPSTTTATAAVPVDEDEWAAFEADLVHPTNAPNPAAAAVAALSSDAVISAPVMSAAEIAAKSEEEERARRRAQADIQIEDEKEEATRALENEFEVMEELEARARKLRERREALRVQSNGGGAAARGLIADGEGKGAAAAELGKENAAVQQEEEEDEDDEDDWDGFRFRA</sequence>
<evidence type="ECO:0000313" key="8">
    <source>
        <dbReference type="Proteomes" id="UP001303115"/>
    </source>
</evidence>
<dbReference type="InterPro" id="IPR040050">
    <property type="entry name" value="ZNF830-like"/>
</dbReference>
<dbReference type="GO" id="GO:0033314">
    <property type="term" value="P:mitotic DNA replication checkpoint signaling"/>
    <property type="evidence" value="ECO:0007669"/>
    <property type="project" value="TreeGrafter"/>
</dbReference>
<name>A0AAN6PI59_9PEZI</name>
<proteinExistence type="predicted"/>
<feature type="region of interest" description="Disordered" evidence="6">
    <location>
        <begin position="344"/>
        <end position="380"/>
    </location>
</feature>
<keyword evidence="4" id="KW-0862">Zinc</keyword>
<dbReference type="GO" id="GO:0033260">
    <property type="term" value="P:nuclear DNA replication"/>
    <property type="evidence" value="ECO:0007669"/>
    <property type="project" value="TreeGrafter"/>
</dbReference>
<dbReference type="Proteomes" id="UP001303115">
    <property type="component" value="Unassembled WGS sequence"/>
</dbReference>